<name>A0AA46ADW6_9AQUI</name>
<evidence type="ECO:0000313" key="4">
    <source>
        <dbReference type="Proteomes" id="UP001157947"/>
    </source>
</evidence>
<reference evidence="3" key="1">
    <citation type="submission" date="2017-05" db="EMBL/GenBank/DDBJ databases">
        <authorList>
            <person name="Varghese N."/>
            <person name="Submissions S."/>
        </authorList>
    </citation>
    <scope>NUCLEOTIDE SEQUENCE</scope>
    <source>
        <strain evidence="3">DSM 18763</strain>
    </source>
</reference>
<organism evidence="3 4">
    <name type="scientific">Venenivibrio stagnispumantis</name>
    <dbReference type="NCBI Taxonomy" id="407998"/>
    <lineage>
        <taxon>Bacteria</taxon>
        <taxon>Pseudomonadati</taxon>
        <taxon>Aquificota</taxon>
        <taxon>Aquificia</taxon>
        <taxon>Aquificales</taxon>
        <taxon>Hydrogenothermaceae</taxon>
        <taxon>Venenivibrio</taxon>
    </lineage>
</organism>
<dbReference type="Gene3D" id="3.30.70.1450">
    <property type="entry name" value="Regulator of K+ conductance, C-terminal domain"/>
    <property type="match status" value="1"/>
</dbReference>
<evidence type="ECO:0000259" key="1">
    <source>
        <dbReference type="PROSITE" id="PS51201"/>
    </source>
</evidence>
<dbReference type="EMBL" id="FXTX01000006">
    <property type="protein sequence ID" value="SMP08464.1"/>
    <property type="molecule type" value="Genomic_DNA"/>
</dbReference>
<dbReference type="AlphaFoldDB" id="A0AA46ADW6"/>
<evidence type="ECO:0000259" key="2">
    <source>
        <dbReference type="PROSITE" id="PS51202"/>
    </source>
</evidence>
<dbReference type="InterPro" id="IPR036721">
    <property type="entry name" value="RCK_C_sf"/>
</dbReference>
<dbReference type="PROSITE" id="PS51201">
    <property type="entry name" value="RCK_N"/>
    <property type="match status" value="1"/>
</dbReference>
<dbReference type="Pfam" id="PF02254">
    <property type="entry name" value="TrkA_N"/>
    <property type="match status" value="1"/>
</dbReference>
<dbReference type="PANTHER" id="PTHR43833">
    <property type="entry name" value="POTASSIUM CHANNEL PROTEIN 2-RELATED-RELATED"/>
    <property type="match status" value="1"/>
</dbReference>
<dbReference type="RefSeq" id="WP_265134130.1">
    <property type="nucleotide sequence ID" value="NZ_FXTX01000006.1"/>
</dbReference>
<feature type="domain" description="RCK C-terminal" evidence="2">
    <location>
        <begin position="138"/>
        <end position="216"/>
    </location>
</feature>
<dbReference type="Pfam" id="PF02080">
    <property type="entry name" value="TrkA_C"/>
    <property type="match status" value="1"/>
</dbReference>
<dbReference type="Gene3D" id="3.40.50.720">
    <property type="entry name" value="NAD(P)-binding Rossmann-like Domain"/>
    <property type="match status" value="1"/>
</dbReference>
<dbReference type="InterPro" id="IPR050721">
    <property type="entry name" value="Trk_Ktr_HKT_K-transport"/>
</dbReference>
<dbReference type="InterPro" id="IPR003148">
    <property type="entry name" value="RCK_N"/>
</dbReference>
<sequence length="216" mass="24162">MKEKRIFAVIGLGKFGFHVAKTLAERGMEVIAIDKDEDRVKEVSEFVTQTYILDATDEKALRESGIKAVDVAVVSVGENLEANLMIVMLLNELGIKEIVAKAINPLHGKMLEKLNVSRVIYPEMETAIRVANSLIAKEIIEEIYLTENYSIFEIKVPQFMVGKTLAELDLRKKYDINVLGVKRENSVIINPAGEFMLQDGDILIVLGNINNVMDLL</sequence>
<dbReference type="SUPFAM" id="SSF116726">
    <property type="entry name" value="TrkA C-terminal domain-like"/>
    <property type="match status" value="1"/>
</dbReference>
<dbReference type="PROSITE" id="PS51202">
    <property type="entry name" value="RCK_C"/>
    <property type="match status" value="1"/>
</dbReference>
<keyword evidence="4" id="KW-1185">Reference proteome</keyword>
<comment type="caution">
    <text evidence="3">The sequence shown here is derived from an EMBL/GenBank/DDBJ whole genome shotgun (WGS) entry which is preliminary data.</text>
</comment>
<dbReference type="InterPro" id="IPR006037">
    <property type="entry name" value="RCK_C"/>
</dbReference>
<dbReference type="SUPFAM" id="SSF51735">
    <property type="entry name" value="NAD(P)-binding Rossmann-fold domains"/>
    <property type="match status" value="1"/>
</dbReference>
<dbReference type="Proteomes" id="UP001157947">
    <property type="component" value="Unassembled WGS sequence"/>
</dbReference>
<protein>
    <submittedName>
        <fullName evidence="3">Trk system potassium uptake protein TrkA</fullName>
    </submittedName>
</protein>
<dbReference type="InterPro" id="IPR036291">
    <property type="entry name" value="NAD(P)-bd_dom_sf"/>
</dbReference>
<accession>A0AA46ADW6</accession>
<proteinExistence type="predicted"/>
<dbReference type="GO" id="GO:0006813">
    <property type="term" value="P:potassium ion transport"/>
    <property type="evidence" value="ECO:0007669"/>
    <property type="project" value="InterPro"/>
</dbReference>
<dbReference type="GO" id="GO:0008324">
    <property type="term" value="F:monoatomic cation transmembrane transporter activity"/>
    <property type="evidence" value="ECO:0007669"/>
    <property type="project" value="InterPro"/>
</dbReference>
<feature type="domain" description="RCK N-terminal" evidence="1">
    <location>
        <begin position="4"/>
        <end position="120"/>
    </location>
</feature>
<gene>
    <name evidence="3" type="ORF">SAMN06264868_10625</name>
</gene>
<dbReference type="PANTHER" id="PTHR43833:SF7">
    <property type="entry name" value="KTR SYSTEM POTASSIUM UPTAKE PROTEIN C"/>
    <property type="match status" value="1"/>
</dbReference>
<evidence type="ECO:0000313" key="3">
    <source>
        <dbReference type="EMBL" id="SMP08464.1"/>
    </source>
</evidence>